<proteinExistence type="predicted"/>
<dbReference type="RefSeq" id="WP_162842943.1">
    <property type="nucleotide sequence ID" value="NZ_RKRJ01000001.1"/>
</dbReference>
<name>A0A5P3MPA7_NEIAN</name>
<dbReference type="KEGG" id="naq:D0T90_01640"/>
<keyword evidence="2" id="KW-1185">Reference proteome</keyword>
<gene>
    <name evidence="1" type="ORF">D0T90_01640</name>
</gene>
<evidence type="ECO:0000313" key="2">
    <source>
        <dbReference type="Proteomes" id="UP000325536"/>
    </source>
</evidence>
<protein>
    <submittedName>
        <fullName evidence="1">Uncharacterized protein</fullName>
    </submittedName>
</protein>
<dbReference type="AlphaFoldDB" id="A0A5P3MPA7"/>
<organism evidence="1 2">
    <name type="scientific">Neisseria animalis</name>
    <dbReference type="NCBI Taxonomy" id="492"/>
    <lineage>
        <taxon>Bacteria</taxon>
        <taxon>Pseudomonadati</taxon>
        <taxon>Pseudomonadota</taxon>
        <taxon>Betaproteobacteria</taxon>
        <taxon>Neisseriales</taxon>
        <taxon>Neisseriaceae</taxon>
        <taxon>Neisseria</taxon>
    </lineage>
</organism>
<dbReference type="Proteomes" id="UP000325536">
    <property type="component" value="Chromosome"/>
</dbReference>
<sequence>MSAGMDMELGFVADHSGRAVAEEIERNIEYIWTDNPESGLFSIPLRGRLKAKQEKRNEENPF</sequence>
<accession>A0A5P3MPA7</accession>
<reference evidence="1 2" key="1">
    <citation type="submission" date="2018-08" db="EMBL/GenBank/DDBJ databases">
        <title>Neisseria animalis ATCC 49930 complete genome.</title>
        <authorList>
            <person name="Veseli I.A."/>
            <person name="Mascarenhas dos Santos A.C."/>
            <person name="Buttler R."/>
            <person name="Pombert J.-F."/>
        </authorList>
    </citation>
    <scope>NUCLEOTIDE SEQUENCE [LARGE SCALE GENOMIC DNA]</scope>
    <source>
        <strain evidence="1 2">ATCC 49930</strain>
    </source>
</reference>
<dbReference type="EMBL" id="CP031699">
    <property type="protein sequence ID" value="QEY23363.1"/>
    <property type="molecule type" value="Genomic_DNA"/>
</dbReference>
<evidence type="ECO:0000313" key="1">
    <source>
        <dbReference type="EMBL" id="QEY23363.1"/>
    </source>
</evidence>